<reference evidence="1 2" key="1">
    <citation type="submission" date="2020-03" db="EMBL/GenBank/DDBJ databases">
        <title>Genomic Encyclopedia of Type Strains, Phase III (KMG-III): the genomes of soil and plant-associated and newly described type strains.</title>
        <authorList>
            <person name="Whitman W."/>
        </authorList>
    </citation>
    <scope>NUCLEOTIDE SEQUENCE [LARGE SCALE GENOMIC DNA]</scope>
    <source>
        <strain evidence="1 2">CECT 8804</strain>
    </source>
</reference>
<organism evidence="1 2">
    <name type="scientific">Sphingomonas vulcanisoli</name>
    <dbReference type="NCBI Taxonomy" id="1658060"/>
    <lineage>
        <taxon>Bacteria</taxon>
        <taxon>Pseudomonadati</taxon>
        <taxon>Pseudomonadota</taxon>
        <taxon>Alphaproteobacteria</taxon>
        <taxon>Sphingomonadales</taxon>
        <taxon>Sphingomonadaceae</taxon>
        <taxon>Sphingomonas</taxon>
    </lineage>
</organism>
<comment type="caution">
    <text evidence="1">The sequence shown here is derived from an EMBL/GenBank/DDBJ whole genome shotgun (WGS) entry which is preliminary data.</text>
</comment>
<keyword evidence="2" id="KW-1185">Reference proteome</keyword>
<evidence type="ECO:0000313" key="1">
    <source>
        <dbReference type="EMBL" id="NIJ08867.1"/>
    </source>
</evidence>
<gene>
    <name evidence="1" type="ORF">FHS31_002491</name>
</gene>
<evidence type="ECO:0000313" key="2">
    <source>
        <dbReference type="Proteomes" id="UP000727456"/>
    </source>
</evidence>
<dbReference type="RefSeq" id="WP_341786350.1">
    <property type="nucleotide sequence ID" value="NZ_JAAOZC010000006.1"/>
</dbReference>
<name>A0ABX0TTN3_9SPHN</name>
<dbReference type="Proteomes" id="UP000727456">
    <property type="component" value="Unassembled WGS sequence"/>
</dbReference>
<protein>
    <submittedName>
        <fullName evidence="1">Uncharacterized protein</fullName>
    </submittedName>
</protein>
<sequence length="83" mass="9652">MTQADEMTIAPMSDPTWRALVSGEKQPAYRCLALRILMIRIRVEYDRDASALQALIRELRDFFVANLRFAAPDYQSIFRETAR</sequence>
<proteinExistence type="predicted"/>
<accession>A0ABX0TTN3</accession>
<dbReference type="EMBL" id="JAAOZC010000006">
    <property type="protein sequence ID" value="NIJ08867.1"/>
    <property type="molecule type" value="Genomic_DNA"/>
</dbReference>